<reference evidence="2" key="1">
    <citation type="journal article" date="2023" name="BMC Genomics">
        <title>Chromosome-level genome assemblies of Cutaneotrichosporon spp. (Trichosporonales, Basidiomycota) reveal imbalanced evolution between nucleotide sequences and chromosome synteny.</title>
        <authorList>
            <person name="Kobayashi Y."/>
            <person name="Kayamori A."/>
            <person name="Aoki K."/>
            <person name="Shiwa Y."/>
            <person name="Matsutani M."/>
            <person name="Fujita N."/>
            <person name="Sugita T."/>
            <person name="Iwasaki W."/>
            <person name="Tanaka N."/>
            <person name="Takashima M."/>
        </authorList>
    </citation>
    <scope>NUCLEOTIDE SEQUENCE</scope>
    <source>
        <strain evidence="2">HIS019</strain>
    </source>
</reference>
<keyword evidence="3" id="KW-1185">Reference proteome</keyword>
<dbReference type="EMBL" id="AP028219">
    <property type="protein sequence ID" value="BEI94797.1"/>
    <property type="molecule type" value="Genomic_DNA"/>
</dbReference>
<evidence type="ECO:0000313" key="3">
    <source>
        <dbReference type="Proteomes" id="UP001233271"/>
    </source>
</evidence>
<keyword evidence="1" id="KW-0175">Coiled coil</keyword>
<evidence type="ECO:0000256" key="1">
    <source>
        <dbReference type="SAM" id="Coils"/>
    </source>
</evidence>
<protein>
    <submittedName>
        <fullName evidence="2">Uncharacterized protein</fullName>
    </submittedName>
</protein>
<feature type="coiled-coil region" evidence="1">
    <location>
        <begin position="5"/>
        <end position="35"/>
    </location>
</feature>
<organism evidence="2 3">
    <name type="scientific">Cutaneotrichosporon cavernicola</name>
    <dbReference type="NCBI Taxonomy" id="279322"/>
    <lineage>
        <taxon>Eukaryota</taxon>
        <taxon>Fungi</taxon>
        <taxon>Dikarya</taxon>
        <taxon>Basidiomycota</taxon>
        <taxon>Agaricomycotina</taxon>
        <taxon>Tremellomycetes</taxon>
        <taxon>Trichosporonales</taxon>
        <taxon>Trichosporonaceae</taxon>
        <taxon>Cutaneotrichosporon</taxon>
    </lineage>
</organism>
<dbReference type="RefSeq" id="XP_060460062.1">
    <property type="nucleotide sequence ID" value="XM_060603805.1"/>
</dbReference>
<dbReference type="AlphaFoldDB" id="A0AA48LA60"/>
<gene>
    <name evidence="2" type="ORF">CcaverHIS019_0703780</name>
</gene>
<sequence>MYGYKQEADTLRDALQREVHEHNNTKRQLEDVRKTANATNEILALMRVNNVHQLAERCAAATQRALETDTRLERAVADNSTLRDESNRIANEGLDRERRFFETSQARELLLEARVGDAVERAERAEREVAALKAAELQHRQVTKNQPTRLELMEKFAALNLENDHLARRLRLLEIELKNRKNVSPSSK</sequence>
<dbReference type="Proteomes" id="UP001233271">
    <property type="component" value="Chromosome 7b"/>
</dbReference>
<evidence type="ECO:0000313" key="2">
    <source>
        <dbReference type="EMBL" id="BEI94797.1"/>
    </source>
</evidence>
<feature type="coiled-coil region" evidence="1">
    <location>
        <begin position="115"/>
        <end position="176"/>
    </location>
</feature>
<name>A0AA48LA60_9TREE</name>
<dbReference type="GeneID" id="85498667"/>
<proteinExistence type="predicted"/>
<dbReference type="KEGG" id="ccac:CcaHIS019_0703780"/>
<accession>A0AA48LA60</accession>